<accession>A0AAW9SVG5</accession>
<dbReference type="InterPro" id="IPR004233">
    <property type="entry name" value="FokI_D2"/>
</dbReference>
<organism evidence="5 6">
    <name type="scientific">Corynebacterium amycolatum</name>
    <dbReference type="NCBI Taxonomy" id="43765"/>
    <lineage>
        <taxon>Bacteria</taxon>
        <taxon>Bacillati</taxon>
        <taxon>Actinomycetota</taxon>
        <taxon>Actinomycetes</taxon>
        <taxon>Mycobacteriales</taxon>
        <taxon>Corynebacteriaceae</taxon>
        <taxon>Corynebacterium</taxon>
    </lineage>
</organism>
<dbReference type="AlphaFoldDB" id="A0AAW9SVG5"/>
<gene>
    <name evidence="5" type="ORF">QP460_009565</name>
</gene>
<dbReference type="Gene3D" id="3.90.241.10">
    <property type="entry name" value="Foki Restriction Endonuclease, Chain A, domain 1"/>
    <property type="match status" value="1"/>
</dbReference>
<feature type="domain" description="FokI recognition" evidence="1">
    <location>
        <begin position="161"/>
        <end position="277"/>
    </location>
</feature>
<proteinExistence type="predicted"/>
<dbReference type="GO" id="GO:0003677">
    <property type="term" value="F:DNA binding"/>
    <property type="evidence" value="ECO:0007669"/>
    <property type="project" value="InterPro"/>
</dbReference>
<dbReference type="InterPro" id="IPR031655">
    <property type="entry name" value="FokI_D3"/>
</dbReference>
<evidence type="ECO:0000259" key="1">
    <source>
        <dbReference type="Pfam" id="PF02980"/>
    </source>
</evidence>
<dbReference type="InterPro" id="IPR044945">
    <property type="entry name" value="FokI_dom_1_2"/>
</dbReference>
<keyword evidence="5" id="KW-0540">Nuclease</keyword>
<reference evidence="5" key="2">
    <citation type="submission" date="2024-05" db="EMBL/GenBank/DDBJ databases">
        <authorList>
            <person name="Wolfe A."/>
        </authorList>
    </citation>
    <scope>NUCLEOTIDE SEQUENCE</scope>
    <source>
        <strain evidence="5">UMB1064</strain>
    </source>
</reference>
<protein>
    <submittedName>
        <fullName evidence="5">Restriction endonuclease FokI C-terminal domain-containing protein</fullName>
    </submittedName>
</protein>
<dbReference type="SUPFAM" id="SSF52980">
    <property type="entry name" value="Restriction endonuclease-like"/>
    <property type="match status" value="1"/>
</dbReference>
<dbReference type="GO" id="GO:0009036">
    <property type="term" value="F:type II site-specific deoxyribonuclease activity"/>
    <property type="evidence" value="ECO:0007669"/>
    <property type="project" value="InterPro"/>
</dbReference>
<dbReference type="Pfam" id="PF02980">
    <property type="entry name" value="FokI_dom_2"/>
    <property type="match status" value="1"/>
</dbReference>
<dbReference type="Gene3D" id="1.10.10.10">
    <property type="entry name" value="Winged helix-like DNA-binding domain superfamily/Winged helix DNA-binding domain"/>
    <property type="match status" value="1"/>
</dbReference>
<dbReference type="GO" id="GO:0009307">
    <property type="term" value="P:DNA restriction-modification system"/>
    <property type="evidence" value="ECO:0007669"/>
    <property type="project" value="InterPro"/>
</dbReference>
<keyword evidence="5" id="KW-0255">Endonuclease</keyword>
<evidence type="ECO:0000313" key="6">
    <source>
        <dbReference type="Proteomes" id="UP001223646"/>
    </source>
</evidence>
<dbReference type="InterPro" id="IPR015334">
    <property type="entry name" value="FokI_cleavage_dom"/>
</dbReference>
<sequence length="589" mass="66903">MYNRTYGWVQNPANLNNLKLVVQIFDPESKHYEILRDDLVPNLIAFSDLRDDLLQKLNSNQTRFTYTELVGTSRDRQGRAAATRSHAVADGLIQITIRPQNFRTKGKAWTDNWTADGFLRWALSLGLVSHDRSTDLCAITDLGKSFSSSTDSPESDPTLAKAILAYPPASRVLQLLDDADTPVNKFYLGERLGFKGERGFTSYPSDTMEKWLEESADINEQSKIRSDIEGTADKYGRMISGWLIKIGYVKKVSTQIKTATGLRSGFPNYEITPKGRHAYRKSIGYSKNRRLPKYINWEFLAVDGNGASENANRDYIRTRRAKIIEFLQHSKSLAMLEKHLIDLGFDDNRTIILNDIAGLNSIGIRIDTTENELILRDDIIGFSIPDIAVTAEQMKSAQEYEKQELMEITTLPLKYYELLDIARDPKRNRAFELITIELLKEVMGLDGECLGGGRKPDGIIYSETEKQALGVIVDTKAYTHGYGKNISQEDEMVRYIEDNQLRSSKRNENRWWEHFGENVTPDNTFFLWVSGDFKDRFHEQLVSTYDRTGTKGAAISARELLIAADKVKSGQLTPHQFLEATSTLQVVEF</sequence>
<dbReference type="Pfam" id="PF16902">
    <property type="entry name" value="FokI_D3"/>
    <property type="match status" value="1"/>
</dbReference>
<dbReference type="RefSeq" id="WP_284826662.1">
    <property type="nucleotide sequence ID" value="NZ_JASOOY020000032.1"/>
</dbReference>
<feature type="domain" description="FokI D3" evidence="4">
    <location>
        <begin position="307"/>
        <end position="370"/>
    </location>
</feature>
<dbReference type="Pfam" id="PF09254">
    <property type="entry name" value="FokI_cleav_dom"/>
    <property type="match status" value="1"/>
</dbReference>
<dbReference type="CDD" id="cd22327">
    <property type="entry name" value="FokI_nuclease-like"/>
    <property type="match status" value="1"/>
</dbReference>
<evidence type="ECO:0000259" key="4">
    <source>
        <dbReference type="Pfam" id="PF16902"/>
    </source>
</evidence>
<name>A0AAW9SVG5_CORAY</name>
<dbReference type="Pfam" id="PF02981">
    <property type="entry name" value="FokI_D1"/>
    <property type="match status" value="1"/>
</dbReference>
<dbReference type="EMBL" id="JASOOY020000032">
    <property type="protein sequence ID" value="MEO3717831.1"/>
    <property type="molecule type" value="Genomic_DNA"/>
</dbReference>
<evidence type="ECO:0000259" key="2">
    <source>
        <dbReference type="Pfam" id="PF02981"/>
    </source>
</evidence>
<dbReference type="InterPro" id="IPR004234">
    <property type="entry name" value="FokI_D1"/>
</dbReference>
<comment type="caution">
    <text evidence="5">The sequence shown here is derived from an EMBL/GenBank/DDBJ whole genome shotgun (WGS) entry which is preliminary data.</text>
</comment>
<dbReference type="SUPFAM" id="SSF46785">
    <property type="entry name" value="Winged helix' DNA-binding domain"/>
    <property type="match status" value="3"/>
</dbReference>
<dbReference type="InterPro" id="IPR036390">
    <property type="entry name" value="WH_DNA-bd_sf"/>
</dbReference>
<dbReference type="CDD" id="cd00941">
    <property type="entry name" value="FokI_N"/>
    <property type="match status" value="1"/>
</dbReference>
<keyword evidence="5" id="KW-0378">Hydrolase</keyword>
<reference evidence="5" key="1">
    <citation type="submission" date="2023-05" db="EMBL/GenBank/DDBJ databases">
        <authorList>
            <person name="Du J."/>
        </authorList>
    </citation>
    <scope>NUCLEOTIDE SEQUENCE</scope>
    <source>
        <strain evidence="5">UMB1064</strain>
    </source>
</reference>
<feature type="domain" description="FokI cleavage" evidence="3">
    <location>
        <begin position="411"/>
        <end position="566"/>
    </location>
</feature>
<dbReference type="InterPro" id="IPR036388">
    <property type="entry name" value="WH-like_DNA-bd_sf"/>
</dbReference>
<dbReference type="InterPro" id="IPR011335">
    <property type="entry name" value="Restrct_endonuc-II-like"/>
</dbReference>
<dbReference type="Gene3D" id="3.40.91.30">
    <property type="match status" value="1"/>
</dbReference>
<feature type="domain" description="FokI recognition" evidence="2">
    <location>
        <begin position="4"/>
        <end position="149"/>
    </location>
</feature>
<dbReference type="Proteomes" id="UP001223646">
    <property type="component" value="Unassembled WGS sequence"/>
</dbReference>
<evidence type="ECO:0000313" key="5">
    <source>
        <dbReference type="EMBL" id="MEO3717831.1"/>
    </source>
</evidence>
<evidence type="ECO:0000259" key="3">
    <source>
        <dbReference type="Pfam" id="PF09254"/>
    </source>
</evidence>